<evidence type="ECO:0000313" key="14">
    <source>
        <dbReference type="Proteomes" id="UP000663852"/>
    </source>
</evidence>
<evidence type="ECO:0000256" key="2">
    <source>
        <dbReference type="ARBA" id="ARBA00016434"/>
    </source>
</evidence>
<proteinExistence type="inferred from homology"/>
<feature type="transmembrane region" description="Helical" evidence="10">
    <location>
        <begin position="65"/>
        <end position="85"/>
    </location>
</feature>
<keyword evidence="3" id="KW-0813">Transport</keyword>
<evidence type="ECO:0000256" key="1">
    <source>
        <dbReference type="ARBA" id="ARBA00004370"/>
    </source>
</evidence>
<gene>
    <name evidence="11" type="ORF">EDS130_LOCUS49</name>
    <name evidence="12" type="ORF">XAT740_LOCUS21541</name>
</gene>
<comment type="function">
    <text evidence="9">Regulator of endoplasmic reticulum secretion that acts as a key determinant of brain size. Required for secretion of extracellular matrix proteins. Required for correct brain development by depositing sufficient extracellular matrix proteins for tissue integrity and the proliferation of neural progenitors. Acts as a regulator of the unfolded protein response (UPR).</text>
</comment>
<dbReference type="GO" id="GO:0030134">
    <property type="term" value="C:COPII-coated ER to Golgi transport vesicle"/>
    <property type="evidence" value="ECO:0007669"/>
    <property type="project" value="TreeGrafter"/>
</dbReference>
<evidence type="ECO:0000256" key="7">
    <source>
        <dbReference type="ARBA" id="ARBA00023136"/>
    </source>
</evidence>
<organism evidence="11 14">
    <name type="scientific">Adineta ricciae</name>
    <name type="common">Rotifer</name>
    <dbReference type="NCBI Taxonomy" id="249248"/>
    <lineage>
        <taxon>Eukaryota</taxon>
        <taxon>Metazoa</taxon>
        <taxon>Spiralia</taxon>
        <taxon>Gnathifera</taxon>
        <taxon>Rotifera</taxon>
        <taxon>Eurotatoria</taxon>
        <taxon>Bdelloidea</taxon>
        <taxon>Adinetida</taxon>
        <taxon>Adinetidae</taxon>
        <taxon>Adineta</taxon>
    </lineage>
</organism>
<dbReference type="InterPro" id="IPR013880">
    <property type="entry name" value="Yos1"/>
</dbReference>
<evidence type="ECO:0000256" key="10">
    <source>
        <dbReference type="SAM" id="Phobius"/>
    </source>
</evidence>
<dbReference type="PANTHER" id="PTHR15858:SF0">
    <property type="entry name" value="IMMEDIATE EARLY RESPONSE 3-INTERACTING PROTEIN 1"/>
    <property type="match status" value="1"/>
</dbReference>
<comment type="caution">
    <text evidence="11">The sequence shown here is derived from an EMBL/GenBank/DDBJ whole genome shotgun (WGS) entry which is preliminary data.</text>
</comment>
<evidence type="ECO:0000313" key="11">
    <source>
        <dbReference type="EMBL" id="CAF0719077.1"/>
    </source>
</evidence>
<keyword evidence="5" id="KW-0653">Protein transport</keyword>
<reference evidence="11" key="1">
    <citation type="submission" date="2021-02" db="EMBL/GenBank/DDBJ databases">
        <authorList>
            <person name="Nowell W R."/>
        </authorList>
    </citation>
    <scope>NUCLEOTIDE SEQUENCE</scope>
</reference>
<dbReference type="EMBL" id="CAJNOJ010000001">
    <property type="protein sequence ID" value="CAF0719077.1"/>
    <property type="molecule type" value="Genomic_DNA"/>
</dbReference>
<dbReference type="GO" id="GO:0006888">
    <property type="term" value="P:endoplasmic reticulum to Golgi vesicle-mediated transport"/>
    <property type="evidence" value="ECO:0007669"/>
    <property type="project" value="TreeGrafter"/>
</dbReference>
<dbReference type="Proteomes" id="UP000663852">
    <property type="component" value="Unassembled WGS sequence"/>
</dbReference>
<accession>A0A813MLV2</accession>
<evidence type="ECO:0000256" key="6">
    <source>
        <dbReference type="ARBA" id="ARBA00022989"/>
    </source>
</evidence>
<evidence type="ECO:0000313" key="12">
    <source>
        <dbReference type="EMBL" id="CAF1162099.1"/>
    </source>
</evidence>
<comment type="similarity">
    <text evidence="8">Belongs to the YOS1 family.</text>
</comment>
<dbReference type="PANTHER" id="PTHR15858">
    <property type="entry name" value="IMMEDIATE EARLY RESPONSE 3-INTERACTING PROTEIN 1"/>
    <property type="match status" value="1"/>
</dbReference>
<protein>
    <recommendedName>
        <fullName evidence="2">Immediate early response 3-interacting protein 1</fullName>
    </recommendedName>
</protein>
<dbReference type="GO" id="GO:0015031">
    <property type="term" value="P:protein transport"/>
    <property type="evidence" value="ECO:0007669"/>
    <property type="project" value="UniProtKB-KW"/>
</dbReference>
<evidence type="ECO:0000256" key="5">
    <source>
        <dbReference type="ARBA" id="ARBA00022927"/>
    </source>
</evidence>
<dbReference type="Proteomes" id="UP000663828">
    <property type="component" value="Unassembled WGS sequence"/>
</dbReference>
<dbReference type="Pfam" id="PF08571">
    <property type="entry name" value="Yos1"/>
    <property type="match status" value="1"/>
</dbReference>
<keyword evidence="4 10" id="KW-0812">Transmembrane</keyword>
<keyword evidence="7 10" id="KW-0472">Membrane</keyword>
<keyword evidence="13" id="KW-1185">Reference proteome</keyword>
<evidence type="ECO:0000256" key="4">
    <source>
        <dbReference type="ARBA" id="ARBA00022692"/>
    </source>
</evidence>
<evidence type="ECO:0000313" key="13">
    <source>
        <dbReference type="Proteomes" id="UP000663828"/>
    </source>
</evidence>
<sequence>MGFSFYSVIEAALLCINAVAILNEQRLLSRFGESGNQYTTGYADEFHQTGGAKQQLLTLIRSVRTVMRVPLIAFNIVTILFLVLFG</sequence>
<evidence type="ECO:0000256" key="8">
    <source>
        <dbReference type="ARBA" id="ARBA00024203"/>
    </source>
</evidence>
<evidence type="ECO:0000256" key="9">
    <source>
        <dbReference type="ARBA" id="ARBA00045999"/>
    </source>
</evidence>
<evidence type="ECO:0000256" key="3">
    <source>
        <dbReference type="ARBA" id="ARBA00022448"/>
    </source>
</evidence>
<dbReference type="GO" id="GO:0000139">
    <property type="term" value="C:Golgi membrane"/>
    <property type="evidence" value="ECO:0007669"/>
    <property type="project" value="TreeGrafter"/>
</dbReference>
<comment type="subcellular location">
    <subcellularLocation>
        <location evidence="1">Membrane</location>
    </subcellularLocation>
</comment>
<name>A0A813MLV2_ADIRI</name>
<dbReference type="OrthoDB" id="15356at2759"/>
<dbReference type="GO" id="GO:0005789">
    <property type="term" value="C:endoplasmic reticulum membrane"/>
    <property type="evidence" value="ECO:0007669"/>
    <property type="project" value="TreeGrafter"/>
</dbReference>
<keyword evidence="6 10" id="KW-1133">Transmembrane helix</keyword>
<dbReference type="EMBL" id="CAJNOR010001548">
    <property type="protein sequence ID" value="CAF1162099.1"/>
    <property type="molecule type" value="Genomic_DNA"/>
</dbReference>
<dbReference type="AlphaFoldDB" id="A0A813MLV2"/>